<dbReference type="InterPro" id="IPR053998">
    <property type="entry name" value="ACDH-11_C"/>
</dbReference>
<dbReference type="Pfam" id="PF18158">
    <property type="entry name" value="AidB_N"/>
    <property type="match status" value="1"/>
</dbReference>
<reference evidence="9 10" key="1">
    <citation type="submission" date="2023-12" db="EMBL/GenBank/DDBJ databases">
        <title>Whole-genome sequencing of halo(alkali)philic microorganisms from hypersaline lakes.</title>
        <authorList>
            <person name="Sorokin D.Y."/>
            <person name="Merkel A.Y."/>
            <person name="Messina E."/>
            <person name="Yakimov M."/>
        </authorList>
    </citation>
    <scope>NUCLEOTIDE SEQUENCE [LARGE SCALE GENOMIC DNA]</scope>
    <source>
        <strain evidence="9 10">AB-CW1</strain>
    </source>
</reference>
<evidence type="ECO:0000313" key="9">
    <source>
        <dbReference type="EMBL" id="MEA5444694.1"/>
    </source>
</evidence>
<dbReference type="PANTHER" id="PTHR42707:SF2">
    <property type="entry name" value="ACD11 DEHYDROGENASE"/>
    <property type="match status" value="1"/>
</dbReference>
<dbReference type="InterPro" id="IPR009075">
    <property type="entry name" value="AcylCo_DH/oxidase_C"/>
</dbReference>
<dbReference type="PANTHER" id="PTHR42707">
    <property type="entry name" value="ACYL-COA DEHYDROGENASE"/>
    <property type="match status" value="1"/>
</dbReference>
<keyword evidence="10" id="KW-1185">Reference proteome</keyword>
<dbReference type="Gene3D" id="2.40.110.20">
    <property type="match status" value="1"/>
</dbReference>
<protein>
    <submittedName>
        <fullName evidence="9">Acyl-CoA dehydrogenase family protein</fullName>
    </submittedName>
</protein>
<evidence type="ECO:0000256" key="2">
    <source>
        <dbReference type="ARBA" id="ARBA00022630"/>
    </source>
</evidence>
<comment type="caution">
    <text evidence="9">The sequence shown here is derived from an EMBL/GenBank/DDBJ whole genome shotgun (WGS) entry which is preliminary data.</text>
</comment>
<evidence type="ECO:0000256" key="1">
    <source>
        <dbReference type="ARBA" id="ARBA00009347"/>
    </source>
</evidence>
<dbReference type="Pfam" id="PF00441">
    <property type="entry name" value="Acyl-CoA_dh_1"/>
    <property type="match status" value="1"/>
</dbReference>
<comment type="cofactor">
    <cofactor evidence="4">
        <name>FAD</name>
        <dbReference type="ChEBI" id="CHEBI:57692"/>
    </cofactor>
</comment>
<keyword evidence="4" id="KW-0560">Oxidoreductase</keyword>
<feature type="domain" description="Acyl-CoA oxidase/dehydrogenase middle" evidence="6">
    <location>
        <begin position="171"/>
        <end position="267"/>
    </location>
</feature>
<dbReference type="Gene3D" id="1.20.140.10">
    <property type="entry name" value="Butyryl-CoA Dehydrogenase, subunit A, domain 3"/>
    <property type="match status" value="1"/>
</dbReference>
<dbReference type="AlphaFoldDB" id="A0AAP6JEM8"/>
<evidence type="ECO:0000256" key="4">
    <source>
        <dbReference type="RuleBase" id="RU362125"/>
    </source>
</evidence>
<dbReference type="InterPro" id="IPR006091">
    <property type="entry name" value="Acyl-CoA_Oxase/DH_mid-dom"/>
</dbReference>
<keyword evidence="2 4" id="KW-0285">Flavoprotein</keyword>
<gene>
    <name evidence="9" type="ORF">VCB98_02555</name>
</gene>
<sequence>MSSFFQQGPVLDGDLLADRALADYLQLRLPVDCKSRWEPGLRQLWRRARDEMPTLAAEAERDPPEHVPYDPWGRRIDRIRVSEAWRQLEAIAAEEGVVATAFERADGAWSRVHQFLRLYLYHPSSAIASCPMAMTDGAARVIELYGDGDLRERVLPRLLSCEPESFWTAGQWMTERSGGSDVSRSETVALPEEQGYRLHGVKWFTSATTSQVAMTLARVKERGGEDEKLSLFFVELRDADGALRNIQVNRLKDKLGTRALPTAELTLAGTPARMVGERGRGVATISSILNITRLYNACCAAGYIGRGLMLATDYARKRQAFGRALIDQPLHRETLADLTVEHQAAFQLVFEAARLLGRDECGAISEDEAAVLRLLTPVVKLYTGKQAVAACSEVLEAFGGAGYVEDTGLPSLLRDAQVLSIWEGTTNVLSLDLLRAMGDGEAWQTFTGFWQARLSALGAGDESLNALADELEALARWPQALLAEGEARLQANARQLAYRIARLVAGILLAEQARAGDEGPARSRREAIAGRWIRQHVMRGPAGYPADEAERILSL</sequence>
<accession>A0AAP6JEM8</accession>
<dbReference type="GO" id="GO:0003995">
    <property type="term" value="F:acyl-CoA dehydrogenase activity"/>
    <property type="evidence" value="ECO:0007669"/>
    <property type="project" value="TreeGrafter"/>
</dbReference>
<dbReference type="EMBL" id="JAYGII010000003">
    <property type="protein sequence ID" value="MEA5444694.1"/>
    <property type="molecule type" value="Genomic_DNA"/>
</dbReference>
<evidence type="ECO:0000259" key="8">
    <source>
        <dbReference type="Pfam" id="PF22217"/>
    </source>
</evidence>
<dbReference type="InterPro" id="IPR052904">
    <property type="entry name" value="Acyl-CoA_dehydrogenase-like"/>
</dbReference>
<comment type="similarity">
    <text evidence="1 4">Belongs to the acyl-CoA dehydrogenase family.</text>
</comment>
<dbReference type="Proteomes" id="UP001302316">
    <property type="component" value="Unassembled WGS sequence"/>
</dbReference>
<dbReference type="InterPro" id="IPR036250">
    <property type="entry name" value="AcylCo_DH-like_C"/>
</dbReference>
<evidence type="ECO:0000313" key="10">
    <source>
        <dbReference type="Proteomes" id="UP001302316"/>
    </source>
</evidence>
<name>A0AAP6JEM8_9GAMM</name>
<dbReference type="Pfam" id="PF02770">
    <property type="entry name" value="Acyl-CoA_dh_M"/>
    <property type="match status" value="1"/>
</dbReference>
<keyword evidence="3 4" id="KW-0274">FAD</keyword>
<evidence type="ECO:0000256" key="3">
    <source>
        <dbReference type="ARBA" id="ARBA00022827"/>
    </source>
</evidence>
<dbReference type="SUPFAM" id="SSF47203">
    <property type="entry name" value="Acyl-CoA dehydrogenase C-terminal domain-like"/>
    <property type="match status" value="1"/>
</dbReference>
<dbReference type="InterPro" id="IPR041504">
    <property type="entry name" value="AidB_N"/>
</dbReference>
<evidence type="ECO:0000259" key="5">
    <source>
        <dbReference type="Pfam" id="PF00441"/>
    </source>
</evidence>
<evidence type="ECO:0000259" key="6">
    <source>
        <dbReference type="Pfam" id="PF02770"/>
    </source>
</evidence>
<dbReference type="RefSeq" id="WP_346050168.1">
    <property type="nucleotide sequence ID" value="NZ_JAYGII010000003.1"/>
</dbReference>
<dbReference type="Pfam" id="PF22217">
    <property type="entry name" value="ACDH-11_C"/>
    <property type="match status" value="1"/>
</dbReference>
<dbReference type="SUPFAM" id="SSF56645">
    <property type="entry name" value="Acyl-CoA dehydrogenase NM domain-like"/>
    <property type="match status" value="1"/>
</dbReference>
<feature type="domain" description="Acyl-CoA dehydrogenase/oxidase C-terminal" evidence="5">
    <location>
        <begin position="279"/>
        <end position="437"/>
    </location>
</feature>
<feature type="domain" description="Acyl-CoA dehydrogenase 11-like C-terminal" evidence="8">
    <location>
        <begin position="463"/>
        <end position="537"/>
    </location>
</feature>
<proteinExistence type="inferred from homology"/>
<feature type="domain" description="Adaptive response protein AidB N-terminal" evidence="7">
    <location>
        <begin position="49"/>
        <end position="161"/>
    </location>
</feature>
<evidence type="ECO:0000259" key="7">
    <source>
        <dbReference type="Pfam" id="PF18158"/>
    </source>
</evidence>
<dbReference type="InterPro" id="IPR009100">
    <property type="entry name" value="AcylCoA_DH/oxidase_NM_dom_sf"/>
</dbReference>
<organism evidence="9 10">
    <name type="scientific">Natronospira elongata</name>
    <dbReference type="NCBI Taxonomy" id="3110268"/>
    <lineage>
        <taxon>Bacteria</taxon>
        <taxon>Pseudomonadati</taxon>
        <taxon>Pseudomonadota</taxon>
        <taxon>Gammaproteobacteria</taxon>
        <taxon>Natronospirales</taxon>
        <taxon>Natronospiraceae</taxon>
        <taxon>Natronospira</taxon>
    </lineage>
</organism>
<dbReference type="Gene3D" id="6.10.250.600">
    <property type="match status" value="1"/>
</dbReference>